<feature type="transmembrane region" description="Helical" evidence="1">
    <location>
        <begin position="831"/>
        <end position="855"/>
    </location>
</feature>
<feature type="transmembrane region" description="Helical" evidence="1">
    <location>
        <begin position="13"/>
        <end position="34"/>
    </location>
</feature>
<feature type="transmembrane region" description="Helical" evidence="1">
    <location>
        <begin position="692"/>
        <end position="713"/>
    </location>
</feature>
<feature type="transmembrane region" description="Helical" evidence="1">
    <location>
        <begin position="389"/>
        <end position="410"/>
    </location>
</feature>
<feature type="transmembrane region" description="Helical" evidence="1">
    <location>
        <begin position="650"/>
        <end position="671"/>
    </location>
</feature>
<dbReference type="PANTHER" id="PTHR22943">
    <property type="entry name" value="7-TRANSMEMBRANE DOMAIN RECEPTOR C.ELEGANS"/>
    <property type="match status" value="1"/>
</dbReference>
<dbReference type="SUPFAM" id="SSF81321">
    <property type="entry name" value="Family A G protein-coupled receptor-like"/>
    <property type="match status" value="1"/>
</dbReference>
<feature type="transmembrane region" description="Helical" evidence="1">
    <location>
        <begin position="572"/>
        <end position="593"/>
    </location>
</feature>
<evidence type="ECO:0000313" key="3">
    <source>
        <dbReference type="Proteomes" id="UP000659654"/>
    </source>
</evidence>
<dbReference type="Proteomes" id="UP000582659">
    <property type="component" value="Unassembled WGS sequence"/>
</dbReference>
<evidence type="ECO:0000313" key="2">
    <source>
        <dbReference type="EMBL" id="CAD5233459.1"/>
    </source>
</evidence>
<dbReference type="EMBL" id="CAJFDI010000006">
    <property type="protein sequence ID" value="CAD5233459.1"/>
    <property type="molecule type" value="Genomic_DNA"/>
</dbReference>
<dbReference type="PANTHER" id="PTHR22943:SF248">
    <property type="entry name" value="SEVEN TM RECEPTOR"/>
    <property type="match status" value="1"/>
</dbReference>
<name>A0A811LZ30_BURXY</name>
<feature type="transmembrane region" description="Helical" evidence="1">
    <location>
        <begin position="46"/>
        <end position="72"/>
    </location>
</feature>
<feature type="transmembrane region" description="Helical" evidence="1">
    <location>
        <begin position="529"/>
        <end position="552"/>
    </location>
</feature>
<sequence length="890" mass="101386">MSWQHIAADILPYYDYTVGIISYILNCLVIYLAKTQMHKGTAEYKTILYLNCGVDLIFTTMCDVQDGIFFILSTGPLADVPQPYAAIIAFIWSWAFMLTVVTVPIQFLYRYSQICLKNQITTKQYVLIYGGFILAVAVHLVAGFHIYVTDPEALKEYEHLLRRNPMFRENMPVFNVAITTSLITQLHMLNTMLIVCVAYAVAVYCAVKTLKRLNESQDSFSEATRAAQRQFTIIMFVQQKMSWQDVVADLLPYYDYTVGITSYILNCLVIYLAKTQMNKGTAEYKTILYLNCGVDLIFNTFSTITRTNVAQTYSSWYIMYNFQICDVQDGIFFILSTGPVGKVPQPYAAIISFIWSWALFLTVVTVPIQFLYRYSQLCLKNQITTRTYVLIYGGFMLAVVVHLVVGFHVYVTDPAALKEYEPLMRRNPMFREHMPVFTVAITTSLITQLHMLHSMLIVCVAYSVVVYCAVKTLQRLKDTQDSLSKETLAAQRQLTVIMFIQAINPLIMLNMPICLSFTLTLLNVTVSGFSFIISPLPYVIPIVNPLCVIFVIPSFRSEGMTWQETAEEFMPYYSYTAAAISYVLNLLVIYLAKTQMNKNTAEYKTIIFLNCAVDFIFITCNVMTATVAEVQDGNLFLLSTSFLGDVPQPYAAMITFTWLWSLLLTVVTVPIQFLYRYSQLCLKEKITTKQYILIYGAFVMALAIHCAAGNFVFETNPEVLRKYEYLMRRNLLYQKRMPVFTLGFKDSPIQALHMLNCMLIVGTAYSIVVYCAIKTLRHLKETRKSLSRNTMAAQKQLTIIMFMQATNPLIMLNFPIFLTCIFTLFNVTVTGIAIFIAPVVAFIPILNPLCVIIVIPSFRKFVFCQRGGRDGKIGTNTDVYSIRNSTSDPH</sequence>
<keyword evidence="1" id="KW-1133">Transmembrane helix</keyword>
<gene>
    <name evidence="2" type="ORF">BXYJ_LOCUS13550</name>
</gene>
<feature type="transmembrane region" description="Helical" evidence="1">
    <location>
        <begin position="797"/>
        <end position="825"/>
    </location>
</feature>
<feature type="transmembrane region" description="Helical" evidence="1">
    <location>
        <begin position="126"/>
        <end position="148"/>
    </location>
</feature>
<feature type="transmembrane region" description="Helical" evidence="1">
    <location>
        <begin position="84"/>
        <end position="105"/>
    </location>
</feature>
<reference evidence="2" key="1">
    <citation type="submission" date="2020-09" db="EMBL/GenBank/DDBJ databases">
        <authorList>
            <person name="Kikuchi T."/>
        </authorList>
    </citation>
    <scope>NUCLEOTIDE SEQUENCE</scope>
    <source>
        <strain evidence="2">Ka4C1</strain>
    </source>
</reference>
<protein>
    <submittedName>
        <fullName evidence="2">(pine wood nematode) hypothetical protein</fullName>
    </submittedName>
</protein>
<dbReference type="AlphaFoldDB" id="A0A811LZ30"/>
<feature type="transmembrane region" description="Helical" evidence="1">
    <location>
        <begin position="347"/>
        <end position="368"/>
    </location>
</feature>
<feature type="transmembrane region" description="Helical" evidence="1">
    <location>
        <begin position="454"/>
        <end position="474"/>
    </location>
</feature>
<keyword evidence="3" id="KW-1185">Reference proteome</keyword>
<dbReference type="Proteomes" id="UP000659654">
    <property type="component" value="Unassembled WGS sequence"/>
</dbReference>
<comment type="caution">
    <text evidence="2">The sequence shown here is derived from an EMBL/GenBank/DDBJ whole genome shotgun (WGS) entry which is preliminary data.</text>
</comment>
<evidence type="ECO:0000256" key="1">
    <source>
        <dbReference type="SAM" id="Phobius"/>
    </source>
</evidence>
<feature type="transmembrane region" description="Helical" evidence="1">
    <location>
        <begin position="751"/>
        <end position="776"/>
    </location>
</feature>
<keyword evidence="1" id="KW-0472">Membrane</keyword>
<feature type="transmembrane region" description="Helical" evidence="1">
    <location>
        <begin position="605"/>
        <end position="630"/>
    </location>
</feature>
<proteinExistence type="predicted"/>
<feature type="transmembrane region" description="Helical" evidence="1">
    <location>
        <begin position="253"/>
        <end position="273"/>
    </location>
</feature>
<dbReference type="InterPro" id="IPR019428">
    <property type="entry name" value="7TM_GPCR_serpentine_rcpt_Str"/>
</dbReference>
<accession>A0A811LZ30</accession>
<dbReference type="Pfam" id="PF10326">
    <property type="entry name" value="7TM_GPCR_Str"/>
    <property type="match status" value="3"/>
</dbReference>
<feature type="transmembrane region" description="Helical" evidence="1">
    <location>
        <begin position="188"/>
        <end position="207"/>
    </location>
</feature>
<keyword evidence="1" id="KW-0812">Transmembrane</keyword>
<dbReference type="EMBL" id="CAJFCV020000006">
    <property type="protein sequence ID" value="CAG9128572.1"/>
    <property type="molecule type" value="Genomic_DNA"/>
</dbReference>
<organism evidence="2 3">
    <name type="scientific">Bursaphelenchus xylophilus</name>
    <name type="common">Pinewood nematode worm</name>
    <name type="synonym">Aphelenchoides xylophilus</name>
    <dbReference type="NCBI Taxonomy" id="6326"/>
    <lineage>
        <taxon>Eukaryota</taxon>
        <taxon>Metazoa</taxon>
        <taxon>Ecdysozoa</taxon>
        <taxon>Nematoda</taxon>
        <taxon>Chromadorea</taxon>
        <taxon>Rhabditida</taxon>
        <taxon>Tylenchina</taxon>
        <taxon>Tylenchomorpha</taxon>
        <taxon>Aphelenchoidea</taxon>
        <taxon>Aphelenchoididae</taxon>
        <taxon>Bursaphelenchus</taxon>
    </lineage>
</organism>